<sequence length="198" mass="23006">MAILISIKPKYVADILNGYKTIEIRKTRPNIKLPCKVYIYCTYSKRPTKDLCCYSLNSGNYKLMNKGEYDKDFAFSVNGSVVAEFMLKRIDTIEICDPDILINGKQCKQANLQKECQVSIDDIMSYIGYGDDHDGWGKDWDKGFLWHIENLKIYDKPKELSEFSSILKRMKGKESRFTSHLLQRPPQSWCYVEDAINN</sequence>
<dbReference type="Gene3D" id="2.30.130.30">
    <property type="entry name" value="Hypothetical protein"/>
    <property type="match status" value="1"/>
</dbReference>
<reference evidence="1" key="1">
    <citation type="journal article" date="2021" name="Proc. Natl. Acad. Sci. U.S.A.">
        <title>A Catalog of Tens of Thousands of Viruses from Human Metagenomes Reveals Hidden Associations with Chronic Diseases.</title>
        <authorList>
            <person name="Tisza M.J."/>
            <person name="Buck C.B."/>
        </authorList>
    </citation>
    <scope>NUCLEOTIDE SEQUENCE</scope>
    <source>
        <strain evidence="1">CtFn287</strain>
    </source>
</reference>
<name>A0A8S5LV65_9CAUD</name>
<dbReference type="EMBL" id="BK014748">
    <property type="protein sequence ID" value="DAD73918.1"/>
    <property type="molecule type" value="Genomic_DNA"/>
</dbReference>
<evidence type="ECO:0000313" key="1">
    <source>
        <dbReference type="EMBL" id="DAD73918.1"/>
    </source>
</evidence>
<protein>
    <submittedName>
        <fullName evidence="1">Helix-turn-helix domain-containing protein</fullName>
    </submittedName>
</protein>
<accession>A0A8S5LV65</accession>
<dbReference type="SUPFAM" id="SSF88697">
    <property type="entry name" value="PUA domain-like"/>
    <property type="match status" value="1"/>
</dbReference>
<organism evidence="1">
    <name type="scientific">Siphoviridae sp. ctFn287</name>
    <dbReference type="NCBI Taxonomy" id="2826215"/>
    <lineage>
        <taxon>Viruses</taxon>
        <taxon>Duplodnaviria</taxon>
        <taxon>Heunggongvirae</taxon>
        <taxon>Uroviricota</taxon>
        <taxon>Caudoviricetes</taxon>
    </lineage>
</organism>
<dbReference type="InterPro" id="IPR015947">
    <property type="entry name" value="PUA-like_sf"/>
</dbReference>
<proteinExistence type="predicted"/>